<dbReference type="KEGG" id="plue:EWM63_05050"/>
<dbReference type="GO" id="GO:0005509">
    <property type="term" value="F:calcium ion binding"/>
    <property type="evidence" value="ECO:0007669"/>
    <property type="project" value="InterPro"/>
</dbReference>
<dbReference type="PANTHER" id="PTHR38340:SF1">
    <property type="entry name" value="S-LAYER PROTEIN"/>
    <property type="match status" value="1"/>
</dbReference>
<dbReference type="InterPro" id="IPR018511">
    <property type="entry name" value="Hemolysin-typ_Ca-bd_CS"/>
</dbReference>
<dbReference type="EMBL" id="CP035913">
    <property type="protein sequence ID" value="QBE62422.1"/>
    <property type="molecule type" value="Genomic_DNA"/>
</dbReference>
<feature type="domain" description="Bacterial Ig" evidence="4">
    <location>
        <begin position="702"/>
        <end position="772"/>
    </location>
</feature>
<feature type="region of interest" description="Disordered" evidence="3">
    <location>
        <begin position="1004"/>
        <end position="1025"/>
    </location>
</feature>
<evidence type="ECO:0000313" key="6">
    <source>
        <dbReference type="Proteomes" id="UP000290637"/>
    </source>
</evidence>
<dbReference type="Pfam" id="PF17936">
    <property type="entry name" value="Big_6"/>
    <property type="match status" value="1"/>
</dbReference>
<name>A0A4P6KVF1_9BURK</name>
<evidence type="ECO:0000256" key="1">
    <source>
        <dbReference type="ARBA" id="ARBA00004613"/>
    </source>
</evidence>
<comment type="subcellular location">
    <subcellularLocation>
        <location evidence="1">Secreted</location>
    </subcellularLocation>
</comment>
<dbReference type="OrthoDB" id="6091599at2"/>
<dbReference type="InterPro" id="IPR013783">
    <property type="entry name" value="Ig-like_fold"/>
</dbReference>
<dbReference type="PANTHER" id="PTHR38340">
    <property type="entry name" value="S-LAYER PROTEIN"/>
    <property type="match status" value="1"/>
</dbReference>
<dbReference type="SUPFAM" id="SSF51120">
    <property type="entry name" value="beta-Roll"/>
    <property type="match status" value="7"/>
</dbReference>
<accession>A0A4P6KVF1</accession>
<evidence type="ECO:0000313" key="5">
    <source>
        <dbReference type="EMBL" id="QBE62422.1"/>
    </source>
</evidence>
<keyword evidence="2" id="KW-0964">Secreted</keyword>
<dbReference type="Pfam" id="PF00353">
    <property type="entry name" value="HemolysinCabind"/>
    <property type="match status" value="11"/>
</dbReference>
<organism evidence="5 6">
    <name type="scientific">Pseudoduganella lutea</name>
    <dbReference type="NCBI Taxonomy" id="321985"/>
    <lineage>
        <taxon>Bacteria</taxon>
        <taxon>Pseudomonadati</taxon>
        <taxon>Pseudomonadota</taxon>
        <taxon>Betaproteobacteria</taxon>
        <taxon>Burkholderiales</taxon>
        <taxon>Oxalobacteraceae</taxon>
        <taxon>Telluria group</taxon>
        <taxon>Pseudoduganella</taxon>
    </lineage>
</organism>
<gene>
    <name evidence="5" type="ORF">EWM63_05050</name>
</gene>
<keyword evidence="6" id="KW-1185">Reference proteome</keyword>
<reference evidence="5 6" key="1">
    <citation type="submission" date="2019-02" db="EMBL/GenBank/DDBJ databases">
        <title>Draft Genome Sequences of Six Type Strains of the Genus Massilia.</title>
        <authorList>
            <person name="Miess H."/>
            <person name="Frediansyhah A."/>
            <person name="Gross H."/>
        </authorList>
    </citation>
    <scope>NUCLEOTIDE SEQUENCE [LARGE SCALE GENOMIC DNA]</scope>
    <source>
        <strain evidence="5 6">DSM 17473</strain>
    </source>
</reference>
<dbReference type="Gene3D" id="2.60.40.10">
    <property type="entry name" value="Immunoglobulins"/>
    <property type="match status" value="1"/>
</dbReference>
<dbReference type="Gene3D" id="2.150.10.10">
    <property type="entry name" value="Serralysin-like metalloprotease, C-terminal"/>
    <property type="match status" value="6"/>
</dbReference>
<dbReference type="Proteomes" id="UP000290637">
    <property type="component" value="Chromosome"/>
</dbReference>
<proteinExistence type="predicted"/>
<dbReference type="InterPro" id="IPR011049">
    <property type="entry name" value="Serralysin-like_metalloprot_C"/>
</dbReference>
<dbReference type="PROSITE" id="PS00330">
    <property type="entry name" value="HEMOLYSIN_CALCIUM"/>
    <property type="match status" value="12"/>
</dbReference>
<dbReference type="InterPro" id="IPR050557">
    <property type="entry name" value="RTX_toxin/Mannuronan_C5-epim"/>
</dbReference>
<evidence type="ECO:0000256" key="2">
    <source>
        <dbReference type="ARBA" id="ARBA00022525"/>
    </source>
</evidence>
<dbReference type="PRINTS" id="PR00313">
    <property type="entry name" value="CABNDNGRPT"/>
</dbReference>
<sequence length="1569" mass="155613">MTLKAGAPFVFGSFGNDVQDGTDSGDVFAGGFGWTGDTGDDSVSGYEGDDTLHGSDGKDVLDGGTGNDLVDYGAAPGALNVNLAAGTAVLTVDMPILSGDLVETDMLVSIERVRGSAFADSIVGSAADNVLTGGGGSDTLDGGLGSDTASYADVAGSVTASLLTASASTAGVSDVLRNIENLEGGAFADTLTGDGGRNVLDGSSGNDVLRGGGGNDTLLGGMGDDTAVFSGKQSDYAVVTQPNGQVTVTDLRAGEDGIDTLIGIRHLRFSDATVDLAGIDRLVAADAQAQSVTGLANGSYVIAWQGSDADGSGVYFRQFDASGTPLGTVNQINTASAGNQVAPVVAALYDGGWVAVYQSATANGWDVALQRFNADGSMNGTEVVLGRAGDQLAPAVTATVDGGFAVTWHAAGADGTTDVRVARFGWDGEAQADVIVNTTVAGNQAGAAIAEQDNGYMVAWQSTNGSSHGVLVQQFRWDGEAIGAEVKLASTGVVSSVGIATLYGAEATVVAGTVVTWIQDDGMAATADDAVMVQRFDAAGKPVGTPITVASNGYQHEATVTGLRDGGFIVVWDSVATDGTTMVMGRHYDAKGSALSAAWQVNQVAVTGKVTAPTVAEAADGRLVVSWTTTADGVSRVWQQMTDVDGAAEFVASSSTGQPPSAPQFTVQAAGSATEAASAATMAFSAAGEAADADAPVIDEGKFSTGDLLVTGTGDAGASVTLYDAGEEVAAVTIDAGGKWSVELAGLKAGEHRFSAIATDALGQVSSASKIVTLVVLGTLEGTAGSDNAGYFADLGADETSQAISGGAGNDTIDGGGGNDTLAGGQGHDTYIVANDGIVIVEESNGGIDTVIARVDVTLAANVENLVITGGIGRQGHGNALNNALAGDSGNDALYGGDGNDTLRGNGGQDTLIGGTGDDALYVGTGPAFVDGGTGTDTLYLAGAIGNYTPVSVGAALTLTGLDGTVIQANNVERFVFADGAPVTLAELTVSAAPVGQHLTGTAKADTLTSGTGNDTLDGGKGSDKLDGGAGDDTYIVDVVGDKVIELAGNGRDTVSSSATGTLTLAANVENLLYTGKAKAALTGNAEANEITNGNGGGKLTGLAGNDTLTGGTGADSLAGGDGDDVLRANGGADTLDGGAGSDMAILEGNREDWTIKRTTATDLELTSGKLKVIARSIENFTFANSTVAFDALTVSTQASSWADELTGTNGVDKLDGKAGADTLTGLGGDDTYVVDNTGDVVMEAADGGNDTLQIAITTAGTPYVLVENVENATVTSKAALNVTGNGEANALTGNAAANTLSGLDGDDSLLGGSGNDKLDGGTGNDLLNGGAGNDAMTGGAGDDEYIVDSKSDKVTELAGEGSDTVRTSLTSWKLADHVENLVFTGTAAFTGTGNGGDNLITGGRGNDRLSGDAGSDTLVGGAGKDALTGGAGNDEFRLDLGSLDTVVDFTAGSDTVSFDVTGVTLAGDGVVQWASTGGFSADAGMVVFDNDAGALTTKAVAEAIGSATQAYAKGDIALFAIDDGQSTAVFKFVSGGSDAVVASNELTQIATLTGVQDASLVDFDLFMA</sequence>
<dbReference type="InterPro" id="IPR041498">
    <property type="entry name" value="Big_6"/>
</dbReference>
<dbReference type="RefSeq" id="WP_130185557.1">
    <property type="nucleotide sequence ID" value="NZ_CP035913.1"/>
</dbReference>
<dbReference type="GO" id="GO:0005576">
    <property type="term" value="C:extracellular region"/>
    <property type="evidence" value="ECO:0007669"/>
    <property type="project" value="UniProtKB-SubCell"/>
</dbReference>
<evidence type="ECO:0000259" key="4">
    <source>
        <dbReference type="Pfam" id="PF17936"/>
    </source>
</evidence>
<protein>
    <recommendedName>
        <fullName evidence="4">Bacterial Ig domain-containing protein</fullName>
    </recommendedName>
</protein>
<dbReference type="InterPro" id="IPR001343">
    <property type="entry name" value="Hemolysn_Ca-bd"/>
</dbReference>
<evidence type="ECO:0000256" key="3">
    <source>
        <dbReference type="SAM" id="MobiDB-lite"/>
    </source>
</evidence>